<keyword evidence="4 7" id="KW-1133">Transmembrane helix</keyword>
<dbReference type="AlphaFoldDB" id="A0A2D3VD21"/>
<feature type="compositionally biased region" description="Polar residues" evidence="6">
    <location>
        <begin position="440"/>
        <end position="454"/>
    </location>
</feature>
<dbReference type="PANTHER" id="PTHR23506">
    <property type="entry name" value="GH10249P"/>
    <property type="match status" value="1"/>
</dbReference>
<dbReference type="Pfam" id="PF07690">
    <property type="entry name" value="MFS_1"/>
    <property type="match status" value="1"/>
</dbReference>
<evidence type="ECO:0000256" key="6">
    <source>
        <dbReference type="SAM" id="MobiDB-lite"/>
    </source>
</evidence>
<evidence type="ECO:0000256" key="2">
    <source>
        <dbReference type="ARBA" id="ARBA00022448"/>
    </source>
</evidence>
<dbReference type="RefSeq" id="XP_023625323.1">
    <property type="nucleotide sequence ID" value="XM_023769555.1"/>
</dbReference>
<dbReference type="PROSITE" id="PS50850">
    <property type="entry name" value="MFS"/>
    <property type="match status" value="1"/>
</dbReference>
<feature type="transmembrane region" description="Helical" evidence="7">
    <location>
        <begin position="124"/>
        <end position="143"/>
    </location>
</feature>
<feature type="transmembrane region" description="Helical" evidence="7">
    <location>
        <begin position="287"/>
        <end position="307"/>
    </location>
</feature>
<keyword evidence="3 7" id="KW-0812">Transmembrane</keyword>
<dbReference type="GO" id="GO:0016020">
    <property type="term" value="C:membrane"/>
    <property type="evidence" value="ECO:0007669"/>
    <property type="project" value="UniProtKB-SubCell"/>
</dbReference>
<evidence type="ECO:0000313" key="9">
    <source>
        <dbReference type="EMBL" id="CZT18433.1"/>
    </source>
</evidence>
<protein>
    <submittedName>
        <fullName evidence="9">Related to vesicular amine transporter</fullName>
    </submittedName>
</protein>
<keyword evidence="5 7" id="KW-0472">Membrane</keyword>
<evidence type="ECO:0000256" key="4">
    <source>
        <dbReference type="ARBA" id="ARBA00022989"/>
    </source>
</evidence>
<dbReference type="InterPro" id="IPR036259">
    <property type="entry name" value="MFS_trans_sf"/>
</dbReference>
<dbReference type="OrthoDB" id="5086884at2759"/>
<accession>A0A2D3VD21</accession>
<organism evidence="9 10">
    <name type="scientific">Ramularia collo-cygni</name>
    <dbReference type="NCBI Taxonomy" id="112498"/>
    <lineage>
        <taxon>Eukaryota</taxon>
        <taxon>Fungi</taxon>
        <taxon>Dikarya</taxon>
        <taxon>Ascomycota</taxon>
        <taxon>Pezizomycotina</taxon>
        <taxon>Dothideomycetes</taxon>
        <taxon>Dothideomycetidae</taxon>
        <taxon>Mycosphaerellales</taxon>
        <taxon>Mycosphaerellaceae</taxon>
        <taxon>Ramularia</taxon>
    </lineage>
</organism>
<feature type="transmembrane region" description="Helical" evidence="7">
    <location>
        <begin position="255"/>
        <end position="275"/>
    </location>
</feature>
<keyword evidence="2" id="KW-0813">Transport</keyword>
<evidence type="ECO:0000256" key="5">
    <source>
        <dbReference type="ARBA" id="ARBA00023136"/>
    </source>
</evidence>
<feature type="transmembrane region" description="Helical" evidence="7">
    <location>
        <begin position="149"/>
        <end position="169"/>
    </location>
</feature>
<dbReference type="GO" id="GO:0022857">
    <property type="term" value="F:transmembrane transporter activity"/>
    <property type="evidence" value="ECO:0007669"/>
    <property type="project" value="InterPro"/>
</dbReference>
<feature type="transmembrane region" description="Helical" evidence="7">
    <location>
        <begin position="38"/>
        <end position="60"/>
    </location>
</feature>
<keyword evidence="10" id="KW-1185">Reference proteome</keyword>
<name>A0A2D3VD21_9PEZI</name>
<evidence type="ECO:0000256" key="7">
    <source>
        <dbReference type="SAM" id="Phobius"/>
    </source>
</evidence>
<dbReference type="InterPro" id="IPR020846">
    <property type="entry name" value="MFS_dom"/>
</dbReference>
<evidence type="ECO:0000313" key="10">
    <source>
        <dbReference type="Proteomes" id="UP000225277"/>
    </source>
</evidence>
<comment type="subcellular location">
    <subcellularLocation>
        <location evidence="1">Membrane</location>
        <topology evidence="1">Multi-pass membrane protein</topology>
    </subcellularLocation>
</comment>
<feature type="transmembrane region" description="Helical" evidence="7">
    <location>
        <begin position="374"/>
        <end position="396"/>
    </location>
</feature>
<dbReference type="SUPFAM" id="SSF103473">
    <property type="entry name" value="MFS general substrate transporter"/>
    <property type="match status" value="1"/>
</dbReference>
<reference evidence="9 10" key="1">
    <citation type="submission" date="2016-03" db="EMBL/GenBank/DDBJ databases">
        <authorList>
            <person name="Ploux O."/>
        </authorList>
    </citation>
    <scope>NUCLEOTIDE SEQUENCE [LARGE SCALE GENOMIC DNA]</scope>
    <source>
        <strain evidence="9 10">URUG2</strain>
    </source>
</reference>
<evidence type="ECO:0000256" key="1">
    <source>
        <dbReference type="ARBA" id="ARBA00004141"/>
    </source>
</evidence>
<feature type="transmembrane region" description="Helical" evidence="7">
    <location>
        <begin position="402"/>
        <end position="426"/>
    </location>
</feature>
<evidence type="ECO:0000259" key="8">
    <source>
        <dbReference type="PROSITE" id="PS50850"/>
    </source>
</evidence>
<feature type="region of interest" description="Disordered" evidence="6">
    <location>
        <begin position="436"/>
        <end position="498"/>
    </location>
</feature>
<dbReference type="InterPro" id="IPR050930">
    <property type="entry name" value="MFS_Vesicular_Transporter"/>
</dbReference>
<evidence type="ECO:0000256" key="3">
    <source>
        <dbReference type="ARBA" id="ARBA00022692"/>
    </source>
</evidence>
<feature type="domain" description="Major facilitator superfamily (MFS) profile" evidence="8">
    <location>
        <begin position="217"/>
        <end position="498"/>
    </location>
</feature>
<feature type="transmembrane region" description="Helical" evidence="7">
    <location>
        <begin position="7"/>
        <end position="26"/>
    </location>
</feature>
<dbReference type="InterPro" id="IPR011701">
    <property type="entry name" value="MFS"/>
</dbReference>
<feature type="compositionally biased region" description="Basic and acidic residues" evidence="6">
    <location>
        <begin position="489"/>
        <end position="498"/>
    </location>
</feature>
<sequence>MATIMFGLFMVTFLYGFIVPIVGYITEIRLGRDPALTQGYTSALLFIEGFVAVACAPIIAHFADKTSNRRTPLLLAIAGSAAGTALFAAAPSEAASSSAAWIVCFATLADCTDREHVGRTMGTAMSFVSAGIVTGPVVSGVILQLMGYWVAWSVPLVLLAINFVARLLLPGNTALVVHESEGVSHETDPLLAPEALEASNARLGSEEPVAAAPFAFYRIILCKWRVLAGLANSLMVSSIFSGFEATLPTHLRSTFGWNSLQIGLIFLSLQLPGILTGPLVGSLRDRLGLRFPTVLGWALLAPLLFAVGVPGSHKSPWADSQIAEQIVFISAFTGIGLFAPLVRGVGTLQLIIIADELKDSHPSVFGVHGSNSKMYAITEVAFNVGMMLGPLIGGVLSETLGFSNMCCALAILAVLVGIAGYGSLLIESPRSADEAHASAEVSNDNSVSRSNTNLHPDGPSNARCEERTHESDIPPTLRYGTNHLTQNHAELHKGEYTA</sequence>
<feature type="transmembrane region" description="Helical" evidence="7">
    <location>
        <begin position="224"/>
        <end position="243"/>
    </location>
</feature>
<gene>
    <name evidence="9" type="ORF">RCC_04278</name>
</gene>
<feature type="compositionally biased region" description="Basic and acidic residues" evidence="6">
    <location>
        <begin position="463"/>
        <end position="472"/>
    </location>
</feature>
<dbReference type="PANTHER" id="PTHR23506:SF35">
    <property type="entry name" value="MAJOR FACILITATOR SUPERFAMILY (MFS) PROFILE DOMAIN-CONTAINING PROTEIN-RELATED"/>
    <property type="match status" value="1"/>
</dbReference>
<dbReference type="GeneID" id="35599454"/>
<dbReference type="Proteomes" id="UP000225277">
    <property type="component" value="Unassembled WGS sequence"/>
</dbReference>
<proteinExistence type="predicted"/>
<dbReference type="EMBL" id="FJUY01000005">
    <property type="protein sequence ID" value="CZT18433.1"/>
    <property type="molecule type" value="Genomic_DNA"/>
</dbReference>
<dbReference type="STRING" id="112498.A0A2D3VD21"/>
<feature type="transmembrane region" description="Helical" evidence="7">
    <location>
        <begin position="327"/>
        <end position="353"/>
    </location>
</feature>
<dbReference type="Gene3D" id="1.20.1250.20">
    <property type="entry name" value="MFS general substrate transporter like domains"/>
    <property type="match status" value="2"/>
</dbReference>